<accession>A0A1M5TMI7</accession>
<dbReference type="PANTHER" id="PTHR21016:SF25">
    <property type="entry name" value="TM2 DOMAIN-CONTAINING PROTEIN DDB_G0277895-RELATED"/>
    <property type="match status" value="1"/>
</dbReference>
<dbReference type="Pfam" id="PF05154">
    <property type="entry name" value="TM2"/>
    <property type="match status" value="1"/>
</dbReference>
<evidence type="ECO:0000256" key="4">
    <source>
        <dbReference type="ARBA" id="ARBA00023136"/>
    </source>
</evidence>
<dbReference type="EMBL" id="FQXD01000008">
    <property type="protein sequence ID" value="SHH51889.1"/>
    <property type="molecule type" value="Genomic_DNA"/>
</dbReference>
<evidence type="ECO:0000313" key="7">
    <source>
        <dbReference type="EMBL" id="SHH51889.1"/>
    </source>
</evidence>
<feature type="transmembrane region" description="Helical" evidence="5">
    <location>
        <begin position="53"/>
        <end position="80"/>
    </location>
</feature>
<evidence type="ECO:0000256" key="3">
    <source>
        <dbReference type="ARBA" id="ARBA00022989"/>
    </source>
</evidence>
<dbReference type="RefSeq" id="WP_237342776.1">
    <property type="nucleotide sequence ID" value="NZ_FQXD01000008.1"/>
</dbReference>
<organism evidence="7 8">
    <name type="scientific">Virgibacillus chiguensis</name>
    <dbReference type="NCBI Taxonomy" id="411959"/>
    <lineage>
        <taxon>Bacteria</taxon>
        <taxon>Bacillati</taxon>
        <taxon>Bacillota</taxon>
        <taxon>Bacilli</taxon>
        <taxon>Bacillales</taxon>
        <taxon>Bacillaceae</taxon>
        <taxon>Virgibacillus</taxon>
    </lineage>
</organism>
<dbReference type="AlphaFoldDB" id="A0A1M5TMI7"/>
<name>A0A1M5TMI7_9BACI</name>
<keyword evidence="4 5" id="KW-0472">Membrane</keyword>
<reference evidence="8" key="1">
    <citation type="submission" date="2016-11" db="EMBL/GenBank/DDBJ databases">
        <authorList>
            <person name="Varghese N."/>
            <person name="Submissions S."/>
        </authorList>
    </citation>
    <scope>NUCLEOTIDE SEQUENCE [LARGE SCALE GENOMIC DNA]</scope>
    <source>
        <strain evidence="8">CGMCC 1.6496</strain>
    </source>
</reference>
<dbReference type="PANTHER" id="PTHR21016">
    <property type="entry name" value="BETA-AMYLOID BINDING PROTEIN-RELATED"/>
    <property type="match status" value="1"/>
</dbReference>
<gene>
    <name evidence="7" type="ORF">SAMN05421807_10867</name>
</gene>
<protein>
    <submittedName>
        <fullName evidence="7">TM2 domain-containing membrane protein YozV</fullName>
    </submittedName>
</protein>
<dbReference type="Proteomes" id="UP000184079">
    <property type="component" value="Unassembled WGS sequence"/>
</dbReference>
<evidence type="ECO:0000313" key="8">
    <source>
        <dbReference type="Proteomes" id="UP000184079"/>
    </source>
</evidence>
<feature type="transmembrane region" description="Helical" evidence="5">
    <location>
        <begin position="23"/>
        <end position="41"/>
    </location>
</feature>
<dbReference type="InterPro" id="IPR007829">
    <property type="entry name" value="TM2"/>
</dbReference>
<keyword evidence="8" id="KW-1185">Reference proteome</keyword>
<dbReference type="InterPro" id="IPR050932">
    <property type="entry name" value="TM2D1-3-like"/>
</dbReference>
<evidence type="ECO:0000259" key="6">
    <source>
        <dbReference type="Pfam" id="PF05154"/>
    </source>
</evidence>
<feature type="domain" description="TM2" evidence="6">
    <location>
        <begin position="19"/>
        <end position="69"/>
    </location>
</feature>
<evidence type="ECO:0000256" key="5">
    <source>
        <dbReference type="SAM" id="Phobius"/>
    </source>
</evidence>
<evidence type="ECO:0000256" key="2">
    <source>
        <dbReference type="ARBA" id="ARBA00022692"/>
    </source>
</evidence>
<dbReference type="GO" id="GO:0016020">
    <property type="term" value="C:membrane"/>
    <property type="evidence" value="ECO:0007669"/>
    <property type="project" value="UniProtKB-SubCell"/>
</dbReference>
<proteinExistence type="predicted"/>
<comment type="subcellular location">
    <subcellularLocation>
        <location evidence="1">Membrane</location>
        <topology evidence="1">Multi-pass membrane protein</topology>
    </subcellularLocation>
</comment>
<evidence type="ECO:0000256" key="1">
    <source>
        <dbReference type="ARBA" id="ARBA00004141"/>
    </source>
</evidence>
<keyword evidence="3 5" id="KW-1133">Transmembrane helix</keyword>
<keyword evidence="2 5" id="KW-0812">Transmembrane</keyword>
<sequence length="105" mass="11859">MALTDHEKLLVSSELNRKGKNMLLAYVLLIFLGTLGIHRFYLDKKGTAITQLILSVVGGLTAIILIGFIPLIIVGIWLFIDLFLVPGMVEKENERIEQEIIRNLR</sequence>